<proteinExistence type="predicted"/>
<evidence type="ECO:0000313" key="3">
    <source>
        <dbReference type="Proteomes" id="UP001601422"/>
    </source>
</evidence>
<sequence length="67" mass="7517">MRHPTTATVEPGSQSISPSMDGIELRDREFVAAIREGREPEAFLARVMPCHRTLVELETQLASQRLP</sequence>
<protein>
    <submittedName>
        <fullName evidence="2">Uncharacterized protein</fullName>
    </submittedName>
</protein>
<organism evidence="2 3">
    <name type="scientific">Streptomyces tibetensis</name>
    <dbReference type="NCBI Taxonomy" id="2382123"/>
    <lineage>
        <taxon>Bacteria</taxon>
        <taxon>Bacillati</taxon>
        <taxon>Actinomycetota</taxon>
        <taxon>Actinomycetes</taxon>
        <taxon>Kitasatosporales</taxon>
        <taxon>Streptomycetaceae</taxon>
        <taxon>Streptomyces</taxon>
    </lineage>
</organism>
<dbReference type="RefSeq" id="WP_389825566.1">
    <property type="nucleotide sequence ID" value="NZ_JBIAJP010000001.1"/>
</dbReference>
<keyword evidence="3" id="KW-1185">Reference proteome</keyword>
<name>A0ABW6MP86_9ACTN</name>
<dbReference type="EMBL" id="JBIAJP010000001">
    <property type="protein sequence ID" value="MFF0002841.1"/>
    <property type="molecule type" value="Genomic_DNA"/>
</dbReference>
<accession>A0ABW6MP86</accession>
<feature type="compositionally biased region" description="Polar residues" evidence="1">
    <location>
        <begin position="1"/>
        <end position="18"/>
    </location>
</feature>
<feature type="region of interest" description="Disordered" evidence="1">
    <location>
        <begin position="1"/>
        <end position="22"/>
    </location>
</feature>
<comment type="caution">
    <text evidence="2">The sequence shown here is derived from an EMBL/GenBank/DDBJ whole genome shotgun (WGS) entry which is preliminary data.</text>
</comment>
<dbReference type="Proteomes" id="UP001601422">
    <property type="component" value="Unassembled WGS sequence"/>
</dbReference>
<evidence type="ECO:0000313" key="2">
    <source>
        <dbReference type="EMBL" id="MFF0002841.1"/>
    </source>
</evidence>
<reference evidence="2 3" key="1">
    <citation type="submission" date="2024-10" db="EMBL/GenBank/DDBJ databases">
        <title>The Natural Products Discovery Center: Release of the First 8490 Sequenced Strains for Exploring Actinobacteria Biosynthetic Diversity.</title>
        <authorList>
            <person name="Kalkreuter E."/>
            <person name="Kautsar S.A."/>
            <person name="Yang D."/>
            <person name="Bader C.D."/>
            <person name="Teijaro C.N."/>
            <person name="Fluegel L."/>
            <person name="Davis C.M."/>
            <person name="Simpson J.R."/>
            <person name="Lauterbach L."/>
            <person name="Steele A.D."/>
            <person name="Gui C."/>
            <person name="Meng S."/>
            <person name="Li G."/>
            <person name="Viehrig K."/>
            <person name="Ye F."/>
            <person name="Su P."/>
            <person name="Kiefer A.F."/>
            <person name="Nichols A."/>
            <person name="Cepeda A.J."/>
            <person name="Yan W."/>
            <person name="Fan B."/>
            <person name="Jiang Y."/>
            <person name="Adhikari A."/>
            <person name="Zheng C.-J."/>
            <person name="Schuster L."/>
            <person name="Cowan T.M."/>
            <person name="Smanski M.J."/>
            <person name="Chevrette M.G."/>
            <person name="De Carvalho L.P.S."/>
            <person name="Shen B."/>
        </authorList>
    </citation>
    <scope>NUCLEOTIDE SEQUENCE [LARGE SCALE GENOMIC DNA]</scope>
    <source>
        <strain evidence="2 3">NPDC005497</strain>
    </source>
</reference>
<evidence type="ECO:0000256" key="1">
    <source>
        <dbReference type="SAM" id="MobiDB-lite"/>
    </source>
</evidence>
<gene>
    <name evidence="2" type="ORF">ACFYQT_05180</name>
</gene>